<dbReference type="OrthoDB" id="29773at2759"/>
<feature type="transmembrane region" description="Helical" evidence="8">
    <location>
        <begin position="7"/>
        <end position="27"/>
    </location>
</feature>
<protein>
    <submittedName>
        <fullName evidence="9">Putative solute carrier family 35 member F6</fullName>
    </submittedName>
</protein>
<comment type="similarity">
    <text evidence="2">Belongs to the SLC35F solute transporter family.</text>
</comment>
<evidence type="ECO:0000313" key="10">
    <source>
        <dbReference type="Proteomes" id="UP000230750"/>
    </source>
</evidence>
<keyword evidence="5 8" id="KW-1133">Transmembrane helix</keyword>
<keyword evidence="3" id="KW-0813">Transport</keyword>
<dbReference type="EMBL" id="MRZV01001222">
    <property type="protein sequence ID" value="PIK39601.1"/>
    <property type="molecule type" value="Genomic_DNA"/>
</dbReference>
<gene>
    <name evidence="9" type="ORF">BSL78_23564</name>
</gene>
<name>A0A2G8JV13_STIJA</name>
<dbReference type="PANTHER" id="PTHR13146:SF8">
    <property type="entry name" value="SOLUTE CARRIER FAMILY 35 MEMBER F6"/>
    <property type="match status" value="1"/>
</dbReference>
<feature type="region of interest" description="Disordered" evidence="7">
    <location>
        <begin position="271"/>
        <end position="309"/>
    </location>
</feature>
<sequence length="309" mass="34449">IFQIVFLLPTMCDLIGTTLAGIGLLYVTASVWQMLRGSLIVFTGIFSKLFLKRELKWYHWTGISVTVMGLVLVGSVSIFEEESASGVKETILGLILILAGQASNALQMVVEETFLKKRNYPPLQVVGMEGTFGFCLMVLIVLPILYFVPDEGAYTKRYEDTIDALFQIYQSPQLLAFCLLYLFSITFYNYCGLAVTKSLTAVHRTLIDACRTIVVWIVDITIFYAFGQTFGEAFNTTYGLIQIDGFMFLLIGTALYNNLFDLSFLPCLRGQPSDRRSTSVSRGQPEAAANGTDDEKAPLLGNEELEPKY</sequence>
<dbReference type="InterPro" id="IPR009262">
    <property type="entry name" value="SLC35_F1/F2/F6"/>
</dbReference>
<keyword evidence="6 8" id="KW-0472">Membrane</keyword>
<evidence type="ECO:0000256" key="3">
    <source>
        <dbReference type="ARBA" id="ARBA00022448"/>
    </source>
</evidence>
<dbReference type="Proteomes" id="UP000230750">
    <property type="component" value="Unassembled WGS sequence"/>
</dbReference>
<dbReference type="PANTHER" id="PTHR13146">
    <property type="match status" value="1"/>
</dbReference>
<dbReference type="AlphaFoldDB" id="A0A2G8JV13"/>
<feature type="transmembrane region" description="Helical" evidence="8">
    <location>
        <begin position="174"/>
        <end position="193"/>
    </location>
</feature>
<evidence type="ECO:0000256" key="5">
    <source>
        <dbReference type="ARBA" id="ARBA00022989"/>
    </source>
</evidence>
<feature type="transmembrane region" description="Helical" evidence="8">
    <location>
        <begin position="91"/>
        <end position="110"/>
    </location>
</feature>
<feature type="transmembrane region" description="Helical" evidence="8">
    <location>
        <begin position="131"/>
        <end position="148"/>
    </location>
</feature>
<dbReference type="InterPro" id="IPR037185">
    <property type="entry name" value="EmrE-like"/>
</dbReference>
<comment type="caution">
    <text evidence="9">The sequence shown here is derived from an EMBL/GenBank/DDBJ whole genome shotgun (WGS) entry which is preliminary data.</text>
</comment>
<evidence type="ECO:0000256" key="8">
    <source>
        <dbReference type="SAM" id="Phobius"/>
    </source>
</evidence>
<evidence type="ECO:0000256" key="2">
    <source>
        <dbReference type="ARBA" id="ARBA00007863"/>
    </source>
</evidence>
<evidence type="ECO:0000256" key="4">
    <source>
        <dbReference type="ARBA" id="ARBA00022692"/>
    </source>
</evidence>
<dbReference type="Pfam" id="PF06027">
    <property type="entry name" value="SLC35F"/>
    <property type="match status" value="1"/>
</dbReference>
<evidence type="ECO:0000256" key="1">
    <source>
        <dbReference type="ARBA" id="ARBA00004141"/>
    </source>
</evidence>
<proteinExistence type="inferred from homology"/>
<reference evidence="9 10" key="1">
    <citation type="journal article" date="2017" name="PLoS Biol.">
        <title>The sea cucumber genome provides insights into morphological evolution and visceral regeneration.</title>
        <authorList>
            <person name="Zhang X."/>
            <person name="Sun L."/>
            <person name="Yuan J."/>
            <person name="Sun Y."/>
            <person name="Gao Y."/>
            <person name="Zhang L."/>
            <person name="Li S."/>
            <person name="Dai H."/>
            <person name="Hamel J.F."/>
            <person name="Liu C."/>
            <person name="Yu Y."/>
            <person name="Liu S."/>
            <person name="Lin W."/>
            <person name="Guo K."/>
            <person name="Jin S."/>
            <person name="Xu P."/>
            <person name="Storey K.B."/>
            <person name="Huan P."/>
            <person name="Zhang T."/>
            <person name="Zhou Y."/>
            <person name="Zhang J."/>
            <person name="Lin C."/>
            <person name="Li X."/>
            <person name="Xing L."/>
            <person name="Huo D."/>
            <person name="Sun M."/>
            <person name="Wang L."/>
            <person name="Mercier A."/>
            <person name="Li F."/>
            <person name="Yang H."/>
            <person name="Xiang J."/>
        </authorList>
    </citation>
    <scope>NUCLEOTIDE SEQUENCE [LARGE SCALE GENOMIC DNA]</scope>
    <source>
        <strain evidence="9">Shaxun</strain>
        <tissue evidence="9">Muscle</tissue>
    </source>
</reference>
<feature type="transmembrane region" description="Helical" evidence="8">
    <location>
        <begin position="58"/>
        <end position="79"/>
    </location>
</feature>
<organism evidence="9 10">
    <name type="scientific">Stichopus japonicus</name>
    <name type="common">Sea cucumber</name>
    <dbReference type="NCBI Taxonomy" id="307972"/>
    <lineage>
        <taxon>Eukaryota</taxon>
        <taxon>Metazoa</taxon>
        <taxon>Echinodermata</taxon>
        <taxon>Eleutherozoa</taxon>
        <taxon>Echinozoa</taxon>
        <taxon>Holothuroidea</taxon>
        <taxon>Aspidochirotacea</taxon>
        <taxon>Aspidochirotida</taxon>
        <taxon>Stichopodidae</taxon>
        <taxon>Apostichopus</taxon>
    </lineage>
</organism>
<dbReference type="GO" id="GO:0016020">
    <property type="term" value="C:membrane"/>
    <property type="evidence" value="ECO:0007669"/>
    <property type="project" value="UniProtKB-SubCell"/>
</dbReference>
<feature type="transmembrane region" description="Helical" evidence="8">
    <location>
        <begin position="205"/>
        <end position="226"/>
    </location>
</feature>
<evidence type="ECO:0000256" key="7">
    <source>
        <dbReference type="SAM" id="MobiDB-lite"/>
    </source>
</evidence>
<keyword evidence="10" id="KW-1185">Reference proteome</keyword>
<evidence type="ECO:0000313" key="9">
    <source>
        <dbReference type="EMBL" id="PIK39601.1"/>
    </source>
</evidence>
<dbReference type="GO" id="GO:0022857">
    <property type="term" value="F:transmembrane transporter activity"/>
    <property type="evidence" value="ECO:0007669"/>
    <property type="project" value="InterPro"/>
</dbReference>
<keyword evidence="4 8" id="KW-0812">Transmembrane</keyword>
<evidence type="ECO:0000256" key="6">
    <source>
        <dbReference type="ARBA" id="ARBA00023136"/>
    </source>
</evidence>
<comment type="subcellular location">
    <subcellularLocation>
        <location evidence="1">Membrane</location>
        <topology evidence="1">Multi-pass membrane protein</topology>
    </subcellularLocation>
</comment>
<feature type="non-terminal residue" evidence="9">
    <location>
        <position position="1"/>
    </location>
</feature>
<accession>A0A2G8JV13</accession>
<dbReference type="SUPFAM" id="SSF103481">
    <property type="entry name" value="Multidrug resistance efflux transporter EmrE"/>
    <property type="match status" value="1"/>
</dbReference>